<comment type="subcellular location">
    <subcellularLocation>
        <location evidence="10">Cytoplasm</location>
    </subcellularLocation>
</comment>
<sequence>MGYCGLEAAESRCGIVTRSTGSWYDVLSDGIHFSCRARGRIRLKEVRSTNPIAVGDAVLFVPEGPDIGVITAIEPRRNYMIRRATNLSRESHIIAANLDLAAVVVTLAAPPTPLEFVDRYLATAQAYGIPQLVILNKQDCPEEQDEAVYLGIRAIYENAGATVVELSASTGLGLERLCALLEGKTTLLAGHSGTGKSSILNALEPTLALRTAPLSESHGLGQHTTTFAEMYPLSIAPNTYVIDTPGIKGFGVIDFDRHEVSHFFPEIFTTSKQCKYPDCLHNTEPGCAVVAAVECGNIPYSRYQSYLSILCDEGGKYR</sequence>
<evidence type="ECO:0000313" key="13">
    <source>
        <dbReference type="EMBL" id="KQM08873.1"/>
    </source>
</evidence>
<keyword evidence="2 10" id="KW-0690">Ribosome biogenesis</keyword>
<comment type="caution">
    <text evidence="13">The sequence shown here is derived from an EMBL/GenBank/DDBJ whole genome shotgun (WGS) entry which is preliminary data.</text>
</comment>
<feature type="binding site" evidence="10">
    <location>
        <begin position="190"/>
        <end position="198"/>
    </location>
    <ligand>
        <name>GTP</name>
        <dbReference type="ChEBI" id="CHEBI:37565"/>
    </ligand>
</feature>
<dbReference type="PROSITE" id="PS51721">
    <property type="entry name" value="G_CP"/>
    <property type="match status" value="1"/>
</dbReference>
<feature type="binding site" evidence="10">
    <location>
        <position position="279"/>
    </location>
    <ligand>
        <name>Zn(2+)</name>
        <dbReference type="ChEBI" id="CHEBI:29105"/>
    </ligand>
</feature>
<keyword evidence="5 10" id="KW-0547">Nucleotide-binding</keyword>
<evidence type="ECO:0000259" key="11">
    <source>
        <dbReference type="PROSITE" id="PS50936"/>
    </source>
</evidence>
<comment type="subunit">
    <text evidence="10">Monomer. Associates with 30S ribosomal subunit, binds 16S rRNA.</text>
</comment>
<organism evidence="13 14">
    <name type="scientific">Candidatus [Bacteroides] periocalifornicus</name>
    <dbReference type="NCBI Taxonomy" id="1702214"/>
    <lineage>
        <taxon>Bacteria</taxon>
        <taxon>Pseudomonadati</taxon>
        <taxon>Bacteroidota</taxon>
    </lineage>
</organism>
<keyword evidence="14" id="KW-1185">Reference proteome</keyword>
<dbReference type="GO" id="GO:0005737">
    <property type="term" value="C:cytoplasm"/>
    <property type="evidence" value="ECO:0007669"/>
    <property type="project" value="UniProtKB-SubCell"/>
</dbReference>
<keyword evidence="3 10" id="KW-0479">Metal-binding</keyword>
<keyword evidence="4 10" id="KW-0699">rRNA-binding</keyword>
<name>A0A0Q4B753_9BACT</name>
<evidence type="ECO:0000256" key="2">
    <source>
        <dbReference type="ARBA" id="ARBA00022517"/>
    </source>
</evidence>
<evidence type="ECO:0000313" key="14">
    <source>
        <dbReference type="Proteomes" id="UP000054172"/>
    </source>
</evidence>
<dbReference type="InterPro" id="IPR004881">
    <property type="entry name" value="Ribosome_biogen_GTPase_RsgA"/>
</dbReference>
<keyword evidence="6 10" id="KW-0378">Hydrolase</keyword>
<comment type="cofactor">
    <cofactor evidence="10">
        <name>Zn(2+)</name>
        <dbReference type="ChEBI" id="CHEBI:29105"/>
    </cofactor>
    <text evidence="10">Binds 1 zinc ion per subunit.</text>
</comment>
<dbReference type="PROSITE" id="PS50936">
    <property type="entry name" value="ENGC_GTPASE"/>
    <property type="match status" value="1"/>
</dbReference>
<dbReference type="PANTHER" id="PTHR32120:SF11">
    <property type="entry name" value="SMALL RIBOSOMAL SUBUNIT BIOGENESIS GTPASE RSGA 1, MITOCHONDRIAL-RELATED"/>
    <property type="match status" value="1"/>
</dbReference>
<evidence type="ECO:0000256" key="5">
    <source>
        <dbReference type="ARBA" id="ARBA00022741"/>
    </source>
</evidence>
<evidence type="ECO:0000256" key="7">
    <source>
        <dbReference type="ARBA" id="ARBA00022833"/>
    </source>
</evidence>
<evidence type="ECO:0000256" key="3">
    <source>
        <dbReference type="ARBA" id="ARBA00022723"/>
    </source>
</evidence>
<reference evidence="13" key="1">
    <citation type="submission" date="2015-08" db="EMBL/GenBank/DDBJ databases">
        <title>Candidatus Bacteriodes Periocalifornicus.</title>
        <authorList>
            <person name="McLean J.S."/>
            <person name="Kelley S."/>
        </authorList>
    </citation>
    <scope>NUCLEOTIDE SEQUENCE [LARGE SCALE GENOMIC DNA]</scope>
    <source>
        <strain evidence="13">12B</strain>
    </source>
</reference>
<keyword evidence="7 10" id="KW-0862">Zinc</keyword>
<keyword evidence="9 10" id="KW-0342">GTP-binding</keyword>
<evidence type="ECO:0000256" key="6">
    <source>
        <dbReference type="ARBA" id="ARBA00022801"/>
    </source>
</evidence>
<dbReference type="AlphaFoldDB" id="A0A0Q4B753"/>
<feature type="binding site" evidence="10">
    <location>
        <begin position="136"/>
        <end position="139"/>
    </location>
    <ligand>
        <name>GTP</name>
        <dbReference type="ChEBI" id="CHEBI:37565"/>
    </ligand>
</feature>
<dbReference type="GO" id="GO:0042274">
    <property type="term" value="P:ribosomal small subunit biogenesis"/>
    <property type="evidence" value="ECO:0007669"/>
    <property type="project" value="UniProtKB-UniRule"/>
</dbReference>
<dbReference type="GO" id="GO:0019843">
    <property type="term" value="F:rRNA binding"/>
    <property type="evidence" value="ECO:0007669"/>
    <property type="project" value="UniProtKB-KW"/>
</dbReference>
<dbReference type="PATRIC" id="fig|1702214.3.peg.2001"/>
<keyword evidence="8 10" id="KW-0694">RNA-binding</keyword>
<evidence type="ECO:0000259" key="12">
    <source>
        <dbReference type="PROSITE" id="PS51721"/>
    </source>
</evidence>
<dbReference type="InterPro" id="IPR010914">
    <property type="entry name" value="RsgA_GTPase_dom"/>
</dbReference>
<evidence type="ECO:0000256" key="4">
    <source>
        <dbReference type="ARBA" id="ARBA00022730"/>
    </source>
</evidence>
<dbReference type="InterPro" id="IPR027417">
    <property type="entry name" value="P-loop_NTPase"/>
</dbReference>
<evidence type="ECO:0000256" key="9">
    <source>
        <dbReference type="ARBA" id="ARBA00023134"/>
    </source>
</evidence>
<dbReference type="EMBL" id="LIIK01000019">
    <property type="protein sequence ID" value="KQM08873.1"/>
    <property type="molecule type" value="Genomic_DNA"/>
</dbReference>
<dbReference type="GO" id="GO:0003924">
    <property type="term" value="F:GTPase activity"/>
    <property type="evidence" value="ECO:0007669"/>
    <property type="project" value="UniProtKB-UniRule"/>
</dbReference>
<dbReference type="Gene3D" id="2.40.50.140">
    <property type="entry name" value="Nucleic acid-binding proteins"/>
    <property type="match status" value="1"/>
</dbReference>
<feature type="domain" description="EngC GTPase" evidence="11">
    <location>
        <begin position="96"/>
        <end position="248"/>
    </location>
</feature>
<protein>
    <recommendedName>
        <fullName evidence="10">Small ribosomal subunit biogenesis GTPase RsgA</fullName>
        <ecNumber evidence="10">3.6.1.-</ecNumber>
    </recommendedName>
</protein>
<comment type="similarity">
    <text evidence="10">Belongs to the TRAFAC class YlqF/YawG GTPase family. RsgA subfamily.</text>
</comment>
<dbReference type="Proteomes" id="UP000054172">
    <property type="component" value="Unassembled WGS sequence"/>
</dbReference>
<accession>A0A0Q4B753</accession>
<dbReference type="SUPFAM" id="SSF50249">
    <property type="entry name" value="Nucleic acid-binding proteins"/>
    <property type="match status" value="1"/>
</dbReference>
<dbReference type="EC" id="3.6.1.-" evidence="10"/>
<dbReference type="CDD" id="cd04466">
    <property type="entry name" value="S1_YloQ_GTPase"/>
    <property type="match status" value="1"/>
</dbReference>
<dbReference type="SUPFAM" id="SSF52540">
    <property type="entry name" value="P-loop containing nucleoside triphosphate hydrolases"/>
    <property type="match status" value="1"/>
</dbReference>
<dbReference type="InterPro" id="IPR030378">
    <property type="entry name" value="G_CP_dom"/>
</dbReference>
<keyword evidence="1 10" id="KW-0963">Cytoplasm</keyword>
<evidence type="ECO:0000256" key="10">
    <source>
        <dbReference type="HAMAP-Rule" id="MF_01820"/>
    </source>
</evidence>
<dbReference type="HAMAP" id="MF_01820">
    <property type="entry name" value="GTPase_RsgA"/>
    <property type="match status" value="1"/>
</dbReference>
<gene>
    <name evidence="10" type="primary">rsgA</name>
    <name evidence="13" type="ORF">AL399_04955</name>
</gene>
<comment type="function">
    <text evidence="10">One of several proteins that assist in the late maturation steps of the functional core of the 30S ribosomal subunit. Helps release RbfA from mature subunits. May play a role in the assembly of ribosomal proteins into the subunit. Circularly permuted GTPase that catalyzes slow GTP hydrolysis, GTPase activity is stimulated by the 30S ribosomal subunit.</text>
</comment>
<dbReference type="GO" id="GO:0046872">
    <property type="term" value="F:metal ion binding"/>
    <property type="evidence" value="ECO:0007669"/>
    <property type="project" value="UniProtKB-KW"/>
</dbReference>
<proteinExistence type="inferred from homology"/>
<evidence type="ECO:0000256" key="1">
    <source>
        <dbReference type="ARBA" id="ARBA00022490"/>
    </source>
</evidence>
<evidence type="ECO:0000256" key="8">
    <source>
        <dbReference type="ARBA" id="ARBA00022884"/>
    </source>
</evidence>
<dbReference type="CDD" id="cd01854">
    <property type="entry name" value="YjeQ_EngC"/>
    <property type="match status" value="1"/>
</dbReference>
<dbReference type="Gene3D" id="1.10.40.50">
    <property type="entry name" value="Probable gtpase engc, domain 3"/>
    <property type="match status" value="1"/>
</dbReference>
<dbReference type="GO" id="GO:0005525">
    <property type="term" value="F:GTP binding"/>
    <property type="evidence" value="ECO:0007669"/>
    <property type="project" value="UniProtKB-UniRule"/>
</dbReference>
<dbReference type="Gene3D" id="3.40.50.300">
    <property type="entry name" value="P-loop containing nucleotide triphosphate hydrolases"/>
    <property type="match status" value="1"/>
</dbReference>
<dbReference type="Pfam" id="PF16745">
    <property type="entry name" value="RsgA_N"/>
    <property type="match status" value="1"/>
</dbReference>
<feature type="binding site" evidence="10">
    <location>
        <position position="274"/>
    </location>
    <ligand>
        <name>Zn(2+)</name>
        <dbReference type="ChEBI" id="CHEBI:29105"/>
    </ligand>
</feature>
<dbReference type="NCBIfam" id="TIGR00157">
    <property type="entry name" value="ribosome small subunit-dependent GTPase A"/>
    <property type="match status" value="1"/>
</dbReference>
<dbReference type="InterPro" id="IPR012340">
    <property type="entry name" value="NA-bd_OB-fold"/>
</dbReference>
<dbReference type="Pfam" id="PF03193">
    <property type="entry name" value="RsgA_GTPase"/>
    <property type="match status" value="1"/>
</dbReference>
<feature type="binding site" evidence="10">
    <location>
        <position position="281"/>
    </location>
    <ligand>
        <name>Zn(2+)</name>
        <dbReference type="ChEBI" id="CHEBI:29105"/>
    </ligand>
</feature>
<dbReference type="STRING" id="1702214.AL399_04955"/>
<dbReference type="InterPro" id="IPR031944">
    <property type="entry name" value="RsgA_N"/>
</dbReference>
<dbReference type="PANTHER" id="PTHR32120">
    <property type="entry name" value="SMALL RIBOSOMAL SUBUNIT BIOGENESIS GTPASE RSGA"/>
    <property type="match status" value="1"/>
</dbReference>
<feature type="binding site" evidence="10">
    <location>
        <position position="287"/>
    </location>
    <ligand>
        <name>Zn(2+)</name>
        <dbReference type="ChEBI" id="CHEBI:29105"/>
    </ligand>
</feature>
<feature type="domain" description="CP-type G" evidence="12">
    <location>
        <begin position="87"/>
        <end position="250"/>
    </location>
</feature>